<dbReference type="AlphaFoldDB" id="A0A2G9USN5"/>
<organism evidence="1 2">
    <name type="scientific">Teladorsagia circumcincta</name>
    <name type="common">Brown stomach worm</name>
    <name type="synonym">Ostertagia circumcincta</name>
    <dbReference type="NCBI Taxonomy" id="45464"/>
    <lineage>
        <taxon>Eukaryota</taxon>
        <taxon>Metazoa</taxon>
        <taxon>Ecdysozoa</taxon>
        <taxon>Nematoda</taxon>
        <taxon>Chromadorea</taxon>
        <taxon>Rhabditida</taxon>
        <taxon>Rhabditina</taxon>
        <taxon>Rhabditomorpha</taxon>
        <taxon>Strongyloidea</taxon>
        <taxon>Trichostrongylidae</taxon>
        <taxon>Teladorsagia</taxon>
    </lineage>
</organism>
<keyword evidence="2" id="KW-1185">Reference proteome</keyword>
<dbReference type="Proteomes" id="UP000230423">
    <property type="component" value="Unassembled WGS sequence"/>
</dbReference>
<reference evidence="1 2" key="1">
    <citation type="submission" date="2015-09" db="EMBL/GenBank/DDBJ databases">
        <title>Draft genome of the parasitic nematode Teladorsagia circumcincta isolate WARC Sus (inbred).</title>
        <authorList>
            <person name="Mitreva M."/>
        </authorList>
    </citation>
    <scope>NUCLEOTIDE SEQUENCE [LARGE SCALE GENOMIC DNA]</scope>
    <source>
        <strain evidence="1 2">S</strain>
    </source>
</reference>
<dbReference type="EMBL" id="KZ345508">
    <property type="protein sequence ID" value="PIO73153.1"/>
    <property type="molecule type" value="Genomic_DNA"/>
</dbReference>
<evidence type="ECO:0000313" key="2">
    <source>
        <dbReference type="Proteomes" id="UP000230423"/>
    </source>
</evidence>
<evidence type="ECO:0000313" key="1">
    <source>
        <dbReference type="EMBL" id="PIO73153.1"/>
    </source>
</evidence>
<sequence length="108" mass="12081">MQTMSASRTWGKLLRDLFNPSWRAQHCSVFRSSNYYTIQTSSPLIVCSNGWRGQPAEGKLNETSGCLNRRLRPWAFSSVLLYDIFVVVQHSAGSDRAAVIVARAKEGS</sequence>
<accession>A0A2G9USN5</accession>
<gene>
    <name evidence="1" type="ORF">TELCIR_04890</name>
</gene>
<proteinExistence type="predicted"/>
<name>A0A2G9USN5_TELCI</name>
<protein>
    <submittedName>
        <fullName evidence="1">Uncharacterized protein</fullName>
    </submittedName>
</protein>